<feature type="compositionally biased region" description="Polar residues" evidence="1">
    <location>
        <begin position="231"/>
        <end position="256"/>
    </location>
</feature>
<feature type="compositionally biased region" description="Low complexity" evidence="1">
    <location>
        <begin position="321"/>
        <end position="334"/>
    </location>
</feature>
<feature type="region of interest" description="Disordered" evidence="1">
    <location>
        <begin position="29"/>
        <end position="48"/>
    </location>
</feature>
<organism evidence="2 3">
    <name type="scientific">Durusdinium trenchii</name>
    <dbReference type="NCBI Taxonomy" id="1381693"/>
    <lineage>
        <taxon>Eukaryota</taxon>
        <taxon>Sar</taxon>
        <taxon>Alveolata</taxon>
        <taxon>Dinophyceae</taxon>
        <taxon>Suessiales</taxon>
        <taxon>Symbiodiniaceae</taxon>
        <taxon>Durusdinium</taxon>
    </lineage>
</organism>
<feature type="region of interest" description="Disordered" evidence="1">
    <location>
        <begin position="321"/>
        <end position="342"/>
    </location>
</feature>
<evidence type="ECO:0008006" key="4">
    <source>
        <dbReference type="Google" id="ProtNLM"/>
    </source>
</evidence>
<evidence type="ECO:0000256" key="1">
    <source>
        <dbReference type="SAM" id="MobiDB-lite"/>
    </source>
</evidence>
<feature type="compositionally biased region" description="Low complexity" evidence="1">
    <location>
        <begin position="166"/>
        <end position="182"/>
    </location>
</feature>
<accession>A0ABP0PGG4</accession>
<dbReference type="EMBL" id="CAXAMN010023028">
    <property type="protein sequence ID" value="CAK9074602.1"/>
    <property type="molecule type" value="Genomic_DNA"/>
</dbReference>
<comment type="caution">
    <text evidence="2">The sequence shown here is derived from an EMBL/GenBank/DDBJ whole genome shotgun (WGS) entry which is preliminary data.</text>
</comment>
<reference evidence="2 3" key="1">
    <citation type="submission" date="2024-02" db="EMBL/GenBank/DDBJ databases">
        <authorList>
            <person name="Chen Y."/>
            <person name="Shah S."/>
            <person name="Dougan E. K."/>
            <person name="Thang M."/>
            <person name="Chan C."/>
        </authorList>
    </citation>
    <scope>NUCLEOTIDE SEQUENCE [LARGE SCALE GENOMIC DNA]</scope>
</reference>
<evidence type="ECO:0000313" key="3">
    <source>
        <dbReference type="Proteomes" id="UP001642484"/>
    </source>
</evidence>
<gene>
    <name evidence="2" type="ORF">CCMP2556_LOCUS36751</name>
</gene>
<sequence length="489" mass="52812">MRLSSMGSRGFGTWACSFHFTARGSRNARGVERTSPVDHGSNIGRGIPSSVREHRTITARCAEAQWPSTHRTPPADTPALGALAISARSLRPREMAMVDNLPPDSFTQAAQKAAAKRREVQEKDIREVEASPKPSGRDTGRALEEKKVRVEPEDGAWSPSQLRPTSARSAAARSNAHPSARSTASQKAKKVETEMESKVMDLINQCLDKKVLELRQLTTTSPPNDGAASSVVKTARSSATGFTTERSVKSCGTEQSALPEADDVHVTMANKRAQIKKLSDASLGQFDADQSREAYLEMQKSAAAARNKNRSALTFDYAPSARSAKAAPKVAPKAAPKKAKAAEEKKGYEALERYPALLKEIQDLSASKHDAPQGLTSNGKQKQAMKLSDASLGKFDNNESRLAFLEMQKSAQEARNKNRSNLCFGEEVSSPKGAGGKDVTMAGKRASAQKLSDASLGMFDADQSQMAYLDMQNTAAEMRNKNRVGQGIF</sequence>
<evidence type="ECO:0000313" key="2">
    <source>
        <dbReference type="EMBL" id="CAK9074602.1"/>
    </source>
</evidence>
<protein>
    <recommendedName>
        <fullName evidence="4">Small acidic protein-like domain-containing protein</fullName>
    </recommendedName>
</protein>
<name>A0ABP0PGG4_9DINO</name>
<keyword evidence="3" id="KW-1185">Reference proteome</keyword>
<feature type="compositionally biased region" description="Basic and acidic residues" evidence="1">
    <location>
        <begin position="116"/>
        <end position="152"/>
    </location>
</feature>
<proteinExistence type="predicted"/>
<feature type="region of interest" description="Disordered" evidence="1">
    <location>
        <begin position="218"/>
        <end position="257"/>
    </location>
</feature>
<dbReference type="Proteomes" id="UP001642484">
    <property type="component" value="Unassembled WGS sequence"/>
</dbReference>
<feature type="region of interest" description="Disordered" evidence="1">
    <location>
        <begin position="108"/>
        <end position="194"/>
    </location>
</feature>